<dbReference type="Proteomes" id="UP000813463">
    <property type="component" value="Chromosome 1"/>
</dbReference>
<dbReference type="GO" id="GO:0005975">
    <property type="term" value="P:carbohydrate metabolic process"/>
    <property type="evidence" value="ECO:0007669"/>
    <property type="project" value="TreeGrafter"/>
</dbReference>
<accession>A0A9R0HWZ4</accession>
<keyword evidence="1" id="KW-0808">Transferase</keyword>
<dbReference type="KEGG" id="soe:110778282"/>
<dbReference type="RefSeq" id="XP_021838544.2">
    <property type="nucleotide sequence ID" value="XM_021982852.2"/>
</dbReference>
<dbReference type="GeneID" id="110778282"/>
<sequence>MKHVSAWGDLDSRFWELTYEDCLNLIAQVPVVAASIYRRMYKNGQIIPSEDSLDYGANFAHMLGFDSSLMLELMRLYVTIHSDHEGGNVNGHLV</sequence>
<dbReference type="InterPro" id="IPR036969">
    <property type="entry name" value="Citrate_synthase_sf"/>
</dbReference>
<evidence type="ECO:0000313" key="3">
    <source>
        <dbReference type="RefSeq" id="XP_021838544.2"/>
    </source>
</evidence>
<protein>
    <recommendedName>
        <fullName evidence="1">Citrate synthase</fullName>
    </recommendedName>
</protein>
<dbReference type="InterPro" id="IPR002020">
    <property type="entry name" value="Citrate_synthase"/>
</dbReference>
<dbReference type="Pfam" id="PF00285">
    <property type="entry name" value="Citrate_synt"/>
    <property type="match status" value="1"/>
</dbReference>
<dbReference type="GO" id="GO:0046912">
    <property type="term" value="F:acyltransferase activity, acyl groups converted into alkyl on transfer"/>
    <property type="evidence" value="ECO:0007669"/>
    <property type="project" value="InterPro"/>
</dbReference>
<dbReference type="PRINTS" id="PR00143">
    <property type="entry name" value="CITRTSNTHASE"/>
</dbReference>
<dbReference type="GO" id="GO:0005759">
    <property type="term" value="C:mitochondrial matrix"/>
    <property type="evidence" value="ECO:0007669"/>
    <property type="project" value="TreeGrafter"/>
</dbReference>
<dbReference type="PANTHER" id="PTHR11739">
    <property type="entry name" value="CITRATE SYNTHASE"/>
    <property type="match status" value="1"/>
</dbReference>
<keyword evidence="2" id="KW-1185">Reference proteome</keyword>
<proteinExistence type="inferred from homology"/>
<name>A0A9R0HWZ4_SPIOL</name>
<dbReference type="Gene3D" id="1.10.580.10">
    <property type="entry name" value="Citrate Synthase, domain 1"/>
    <property type="match status" value="1"/>
</dbReference>
<dbReference type="PANTHER" id="PTHR11739:SF8">
    <property type="entry name" value="CITRATE SYNTHASE, MITOCHONDRIAL"/>
    <property type="match status" value="1"/>
</dbReference>
<gene>
    <name evidence="3" type="primary">LOC110778282</name>
</gene>
<dbReference type="GO" id="GO:0006099">
    <property type="term" value="P:tricarboxylic acid cycle"/>
    <property type="evidence" value="ECO:0007669"/>
    <property type="project" value="TreeGrafter"/>
</dbReference>
<comment type="similarity">
    <text evidence="1">Belongs to the citrate synthase family.</text>
</comment>
<organism evidence="2 3">
    <name type="scientific">Spinacia oleracea</name>
    <name type="common">Spinach</name>
    <dbReference type="NCBI Taxonomy" id="3562"/>
    <lineage>
        <taxon>Eukaryota</taxon>
        <taxon>Viridiplantae</taxon>
        <taxon>Streptophyta</taxon>
        <taxon>Embryophyta</taxon>
        <taxon>Tracheophyta</taxon>
        <taxon>Spermatophyta</taxon>
        <taxon>Magnoliopsida</taxon>
        <taxon>eudicotyledons</taxon>
        <taxon>Gunneridae</taxon>
        <taxon>Pentapetalae</taxon>
        <taxon>Caryophyllales</taxon>
        <taxon>Chenopodiaceae</taxon>
        <taxon>Chenopodioideae</taxon>
        <taxon>Anserineae</taxon>
        <taxon>Spinacia</taxon>
    </lineage>
</organism>
<dbReference type="SUPFAM" id="SSF48256">
    <property type="entry name" value="Citrate synthase"/>
    <property type="match status" value="1"/>
</dbReference>
<reference evidence="3" key="2">
    <citation type="submission" date="2025-08" db="UniProtKB">
        <authorList>
            <consortium name="RefSeq"/>
        </authorList>
    </citation>
    <scope>IDENTIFICATION</scope>
    <source>
        <tissue evidence="3">Leaf</tissue>
    </source>
</reference>
<dbReference type="InterPro" id="IPR016142">
    <property type="entry name" value="Citrate_synth-like_lrg_a-sub"/>
</dbReference>
<evidence type="ECO:0000313" key="2">
    <source>
        <dbReference type="Proteomes" id="UP000813463"/>
    </source>
</evidence>
<reference evidence="2" key="1">
    <citation type="journal article" date="2021" name="Nat. Commun.">
        <title>Genomic analyses provide insights into spinach domestication and the genetic basis of agronomic traits.</title>
        <authorList>
            <person name="Cai X."/>
            <person name="Sun X."/>
            <person name="Xu C."/>
            <person name="Sun H."/>
            <person name="Wang X."/>
            <person name="Ge C."/>
            <person name="Zhang Z."/>
            <person name="Wang Q."/>
            <person name="Fei Z."/>
            <person name="Jiao C."/>
            <person name="Wang Q."/>
        </authorList>
    </citation>
    <scope>NUCLEOTIDE SEQUENCE [LARGE SCALE GENOMIC DNA]</scope>
    <source>
        <strain evidence="2">cv. Varoflay</strain>
    </source>
</reference>
<evidence type="ECO:0000256" key="1">
    <source>
        <dbReference type="RuleBase" id="RU000441"/>
    </source>
</evidence>
<dbReference type="AlphaFoldDB" id="A0A9R0HWZ4"/>